<dbReference type="RefSeq" id="WP_343056959.1">
    <property type="nucleotide sequence ID" value="NZ_JACIJF010000010.1"/>
</dbReference>
<gene>
    <name evidence="4" type="ORF">FHT02_003075</name>
</gene>
<organism evidence="4 5">
    <name type="scientific">Sphingomonas xinjiangensis</name>
    <dbReference type="NCBI Taxonomy" id="643568"/>
    <lineage>
        <taxon>Bacteria</taxon>
        <taxon>Pseudomonadati</taxon>
        <taxon>Pseudomonadota</taxon>
        <taxon>Alphaproteobacteria</taxon>
        <taxon>Sphingomonadales</taxon>
        <taxon>Sphingomonadaceae</taxon>
        <taxon>Sphingomonas</taxon>
    </lineage>
</organism>
<keyword evidence="5" id="KW-1185">Reference proteome</keyword>
<accession>A0A840YRM1</accession>
<dbReference type="Proteomes" id="UP000527143">
    <property type="component" value="Unassembled WGS sequence"/>
</dbReference>
<comment type="caution">
    <text evidence="4">The sequence shown here is derived from an EMBL/GenBank/DDBJ whole genome shotgun (WGS) entry which is preliminary data.</text>
</comment>
<dbReference type="InterPro" id="IPR036291">
    <property type="entry name" value="NAD(P)-bd_dom_sf"/>
</dbReference>
<name>A0A840YRM1_9SPHN</name>
<dbReference type="PANTHER" id="PTHR24320">
    <property type="entry name" value="RETINOL DEHYDROGENASE"/>
    <property type="match status" value="1"/>
</dbReference>
<dbReference type="PRINTS" id="PR00081">
    <property type="entry name" value="GDHRDH"/>
</dbReference>
<evidence type="ECO:0000313" key="4">
    <source>
        <dbReference type="EMBL" id="MBB5711823.1"/>
    </source>
</evidence>
<sequence>MTEQTPIASGFDAYSTAEQVIAGVDLSGKTAIVTGGYSGLGLEMTRILSNAGARVVVPVRTPAKAAAALETIGNAEVERIDLAEPKSIDDFADRFLSTGRPLDILIHSAGIMASPLERTAAGHEMQLAVNHLAPFRLTHRLIPALQAANGSRVVSMSSRGHRLSRFNFEDPDFVARPYDPWIAYGQSKTANALFAVALDARGKDEGIRAYSVHPGSILTDLARHLSRDQIAAFGALDDFGEPRIDPANDLKNVQQGAATAIWCATHPALQALGGVYCENCDIAPIRAPDDPRNDGVREWAADPAAAEQLWILSERFMRGSSGD</sequence>
<dbReference type="EMBL" id="JACIJF010000010">
    <property type="protein sequence ID" value="MBB5711823.1"/>
    <property type="molecule type" value="Genomic_DNA"/>
</dbReference>
<reference evidence="4 5" key="1">
    <citation type="submission" date="2020-08" db="EMBL/GenBank/DDBJ databases">
        <title>Genomic Encyclopedia of Type Strains, Phase IV (KMG-IV): sequencing the most valuable type-strain genomes for metagenomic binning, comparative biology and taxonomic classification.</title>
        <authorList>
            <person name="Goeker M."/>
        </authorList>
    </citation>
    <scope>NUCLEOTIDE SEQUENCE [LARGE SCALE GENOMIC DNA]</scope>
    <source>
        <strain evidence="4 5">DSM 26736</strain>
    </source>
</reference>
<dbReference type="SUPFAM" id="SSF51735">
    <property type="entry name" value="NAD(P)-binding Rossmann-fold domains"/>
    <property type="match status" value="1"/>
</dbReference>
<proteinExistence type="inferred from homology"/>
<evidence type="ECO:0000256" key="3">
    <source>
        <dbReference type="ARBA" id="ARBA00071493"/>
    </source>
</evidence>
<dbReference type="Pfam" id="PF00106">
    <property type="entry name" value="adh_short"/>
    <property type="match status" value="1"/>
</dbReference>
<dbReference type="NCBIfam" id="NF004845">
    <property type="entry name" value="PRK06196.1"/>
    <property type="match status" value="1"/>
</dbReference>
<evidence type="ECO:0000256" key="2">
    <source>
        <dbReference type="ARBA" id="ARBA00023002"/>
    </source>
</evidence>
<evidence type="ECO:0000313" key="5">
    <source>
        <dbReference type="Proteomes" id="UP000527143"/>
    </source>
</evidence>
<dbReference type="InterPro" id="IPR002347">
    <property type="entry name" value="SDR_fam"/>
</dbReference>
<dbReference type="GO" id="GO:0016491">
    <property type="term" value="F:oxidoreductase activity"/>
    <property type="evidence" value="ECO:0007669"/>
    <property type="project" value="UniProtKB-KW"/>
</dbReference>
<keyword evidence="2" id="KW-0560">Oxidoreductase</keyword>
<dbReference type="AlphaFoldDB" id="A0A840YRM1"/>
<dbReference type="PANTHER" id="PTHR24320:SF148">
    <property type="entry name" value="NAD(P)-BINDING ROSSMANN-FOLD SUPERFAMILY PROTEIN"/>
    <property type="match status" value="1"/>
</dbReference>
<protein>
    <recommendedName>
        <fullName evidence="3">Probable oxidoreductase</fullName>
    </recommendedName>
</protein>
<dbReference type="FunFam" id="3.40.50.720:FF:000594">
    <property type="entry name" value="Short-chain oxidoreductase"/>
    <property type="match status" value="1"/>
</dbReference>
<evidence type="ECO:0000256" key="1">
    <source>
        <dbReference type="ARBA" id="ARBA00006484"/>
    </source>
</evidence>
<comment type="similarity">
    <text evidence="1">Belongs to the short-chain dehydrogenases/reductases (SDR) family.</text>
</comment>
<dbReference type="Gene3D" id="3.40.50.720">
    <property type="entry name" value="NAD(P)-binding Rossmann-like Domain"/>
    <property type="match status" value="1"/>
</dbReference>